<feature type="region of interest" description="Disordered" evidence="1">
    <location>
        <begin position="172"/>
        <end position="202"/>
    </location>
</feature>
<evidence type="ECO:0000256" key="1">
    <source>
        <dbReference type="SAM" id="MobiDB-lite"/>
    </source>
</evidence>
<organism evidence="2 3">
    <name type="scientific">Vitrella brassicaformis (strain CCMP3155)</name>
    <dbReference type="NCBI Taxonomy" id="1169540"/>
    <lineage>
        <taxon>Eukaryota</taxon>
        <taxon>Sar</taxon>
        <taxon>Alveolata</taxon>
        <taxon>Colpodellida</taxon>
        <taxon>Vitrellaceae</taxon>
        <taxon>Vitrella</taxon>
    </lineage>
</organism>
<evidence type="ECO:0000313" key="2">
    <source>
        <dbReference type="EMBL" id="CEM07932.1"/>
    </source>
</evidence>
<dbReference type="InParanoid" id="A0A0G4F692"/>
<gene>
    <name evidence="2" type="ORF">Vbra_241</name>
</gene>
<dbReference type="OrthoDB" id="5984813at2759"/>
<dbReference type="VEuPathDB" id="CryptoDB:Vbra_241"/>
<dbReference type="PhylomeDB" id="A0A0G4F692"/>
<reference evidence="2 3" key="1">
    <citation type="submission" date="2014-11" db="EMBL/GenBank/DDBJ databases">
        <authorList>
            <person name="Zhu J."/>
            <person name="Qi W."/>
            <person name="Song R."/>
        </authorList>
    </citation>
    <scope>NUCLEOTIDE SEQUENCE [LARGE SCALE GENOMIC DNA]</scope>
</reference>
<keyword evidence="3" id="KW-1185">Reference proteome</keyword>
<proteinExistence type="predicted"/>
<evidence type="ECO:0000313" key="3">
    <source>
        <dbReference type="Proteomes" id="UP000041254"/>
    </source>
</evidence>
<name>A0A0G4F692_VITBC</name>
<accession>A0A0G4F692</accession>
<dbReference type="EMBL" id="CDMY01000381">
    <property type="protein sequence ID" value="CEM07932.1"/>
    <property type="molecule type" value="Genomic_DNA"/>
</dbReference>
<dbReference type="Proteomes" id="UP000041254">
    <property type="component" value="Unassembled WGS sequence"/>
</dbReference>
<dbReference type="AlphaFoldDB" id="A0A0G4F692"/>
<sequence length="202" mass="22504">MAEAAAKCPQATHTALMTSLQAEWDFLMRVIPEEPATFEPLRDALTHYLFQLGDHAVTPIEAKLMMLPARHGGMEVRDPMQRVAAAYETSTKGTSLLVSTIQDGDPLDGPPFNPFQHRAVMQQAVSEGKQAGDEAARERFDDTLQELHPERRQVVHRAVEAKTAGWVTYRPNAKDHTDLTPAEYRDDSPPLRVRASRDGHAL</sequence>
<protein>
    <submittedName>
        <fullName evidence="2">Uncharacterized protein</fullName>
    </submittedName>
</protein>